<evidence type="ECO:0000313" key="5">
    <source>
        <dbReference type="EMBL" id="NYT49041.1"/>
    </source>
</evidence>
<dbReference type="Gene3D" id="1.10.12.10">
    <property type="entry name" value="Lyase 2-enoyl-coa Hydratase, Chain A, domain 2"/>
    <property type="match status" value="1"/>
</dbReference>
<evidence type="ECO:0000256" key="1">
    <source>
        <dbReference type="ARBA" id="ARBA00004275"/>
    </source>
</evidence>
<dbReference type="PANTHER" id="PTHR43684:SF1">
    <property type="entry name" value="ENOYL-COA DELTA ISOMERASE 2"/>
    <property type="match status" value="1"/>
</dbReference>
<dbReference type="InterPro" id="IPR051053">
    <property type="entry name" value="ECH/Chromodomain_protein"/>
</dbReference>
<comment type="subcellular location">
    <subcellularLocation>
        <location evidence="1">Peroxisome</location>
    </subcellularLocation>
</comment>
<keyword evidence="4 5" id="KW-0413">Isomerase</keyword>
<accession>A0A853G2R9</accession>
<dbReference type="InterPro" id="IPR001753">
    <property type="entry name" value="Enoyl-CoA_hydra/iso"/>
</dbReference>
<dbReference type="SUPFAM" id="SSF52096">
    <property type="entry name" value="ClpP/crotonase"/>
    <property type="match status" value="1"/>
</dbReference>
<dbReference type="Proteomes" id="UP000559809">
    <property type="component" value="Unassembled WGS sequence"/>
</dbReference>
<evidence type="ECO:0000256" key="4">
    <source>
        <dbReference type="ARBA" id="ARBA00023235"/>
    </source>
</evidence>
<evidence type="ECO:0000313" key="6">
    <source>
        <dbReference type="Proteomes" id="UP000559809"/>
    </source>
</evidence>
<dbReference type="CDD" id="cd06558">
    <property type="entry name" value="crotonase-like"/>
    <property type="match status" value="1"/>
</dbReference>
<protein>
    <submittedName>
        <fullName evidence="5">Enoyl-CoA hydratase/isomerase family protein</fullName>
    </submittedName>
</protein>
<organism evidence="5 6">
    <name type="scientific">Parapusillimonas granuli</name>
    <dbReference type="NCBI Taxonomy" id="380911"/>
    <lineage>
        <taxon>Bacteria</taxon>
        <taxon>Pseudomonadati</taxon>
        <taxon>Pseudomonadota</taxon>
        <taxon>Betaproteobacteria</taxon>
        <taxon>Burkholderiales</taxon>
        <taxon>Alcaligenaceae</taxon>
        <taxon>Parapusillimonas</taxon>
    </lineage>
</organism>
<dbReference type="Gene3D" id="3.90.226.10">
    <property type="entry name" value="2-enoyl-CoA Hydratase, Chain A, domain 1"/>
    <property type="match status" value="1"/>
</dbReference>
<sequence>MTDATIQYTLRQGVGHIVLNRPAKRNALSLAMRTALWDAVDRADQDDAVRAVLLSGAGEHFCVGGDIGEMRPGALDAEAGRDRIAPVTKGARRLLETTKPVVVAVDGCAYGAGCSLALAADFVVATERASFCMSFLRLGLVPDACGLFTLPRVVGWLRAKDMLYSTRAIGGAEALEYGMVNELAVPGDLEARAREIALAMASLPRTAFGLVKTALLHSMSADVGAMADAEMAAQAIAYSTAYHEAAVQRLRAGAPPLYAWPAKGGG</sequence>
<name>A0A853G2R9_9BURK</name>
<evidence type="ECO:0000256" key="3">
    <source>
        <dbReference type="ARBA" id="ARBA00023140"/>
    </source>
</evidence>
<keyword evidence="3" id="KW-0576">Peroxisome</keyword>
<dbReference type="PANTHER" id="PTHR43684">
    <property type="match status" value="1"/>
</dbReference>
<proteinExistence type="inferred from homology"/>
<comment type="similarity">
    <text evidence="2">Belongs to the enoyl-CoA hydratase/isomerase family.</text>
</comment>
<dbReference type="GO" id="GO:0004165">
    <property type="term" value="F:delta(3)-delta(2)-enoyl-CoA isomerase activity"/>
    <property type="evidence" value="ECO:0007669"/>
    <property type="project" value="UniProtKB-ARBA"/>
</dbReference>
<comment type="caution">
    <text evidence="5">The sequence shown here is derived from an EMBL/GenBank/DDBJ whole genome shotgun (WGS) entry which is preliminary data.</text>
</comment>
<keyword evidence="6" id="KW-1185">Reference proteome</keyword>
<dbReference type="Pfam" id="PF00378">
    <property type="entry name" value="ECH_1"/>
    <property type="match status" value="1"/>
</dbReference>
<dbReference type="InterPro" id="IPR014748">
    <property type="entry name" value="Enoyl-CoA_hydra_C"/>
</dbReference>
<evidence type="ECO:0000256" key="2">
    <source>
        <dbReference type="ARBA" id="ARBA00005254"/>
    </source>
</evidence>
<dbReference type="AlphaFoldDB" id="A0A853G2R9"/>
<dbReference type="RefSeq" id="WP_180154332.1">
    <property type="nucleotide sequence ID" value="NZ_JACCEM010000003.1"/>
</dbReference>
<dbReference type="InterPro" id="IPR029045">
    <property type="entry name" value="ClpP/crotonase-like_dom_sf"/>
</dbReference>
<dbReference type="EMBL" id="JACCEM010000003">
    <property type="protein sequence ID" value="NYT49041.1"/>
    <property type="molecule type" value="Genomic_DNA"/>
</dbReference>
<gene>
    <name evidence="5" type="ORF">H0A72_06920</name>
</gene>
<reference evidence="5 6" key="1">
    <citation type="submission" date="2020-07" db="EMBL/GenBank/DDBJ databases">
        <title>Taxonomic revisions and descriptions of new bacterial species based on genomic comparisons in the high-G+C-content subgroup of the family Alcaligenaceae.</title>
        <authorList>
            <person name="Szabo A."/>
            <person name="Felfoldi T."/>
        </authorList>
    </citation>
    <scope>NUCLEOTIDE SEQUENCE [LARGE SCALE GENOMIC DNA]</scope>
    <source>
        <strain evidence="5 6">LMG 24012</strain>
    </source>
</reference>